<evidence type="ECO:0000313" key="3">
    <source>
        <dbReference type="Proteomes" id="UP000018808"/>
    </source>
</evidence>
<keyword evidence="1" id="KW-0812">Transmembrane</keyword>
<protein>
    <submittedName>
        <fullName evidence="2">Uncharacterized protein</fullName>
    </submittedName>
</protein>
<keyword evidence="3" id="KW-1185">Reference proteome</keyword>
<keyword evidence="1" id="KW-0472">Membrane</keyword>
<organism evidence="2 3">
    <name type="scientific">Synechococcus phage ACG-2014h</name>
    <dbReference type="NCBI Taxonomy" id="1340810"/>
    <lineage>
        <taxon>Viruses</taxon>
        <taxon>Duplodnaviria</taxon>
        <taxon>Heunggongvirae</taxon>
        <taxon>Uroviricota</taxon>
        <taxon>Caudoviricetes</taxon>
        <taxon>Pantevenvirales</taxon>
        <taxon>Kyanoviridae</taxon>
        <taxon>Sedonavirus</taxon>
        <taxon>Sedonavirus tusconh</taxon>
    </lineage>
</organism>
<evidence type="ECO:0000256" key="1">
    <source>
        <dbReference type="SAM" id="Phobius"/>
    </source>
</evidence>
<name>V5UTF6_9CAUD</name>
<dbReference type="EMBL" id="KF156338">
    <property type="protein sequence ID" value="AHB80635.1"/>
    <property type="molecule type" value="Genomic_DNA"/>
</dbReference>
<proteinExistence type="predicted"/>
<dbReference type="Proteomes" id="UP000018808">
    <property type="component" value="Segment"/>
</dbReference>
<evidence type="ECO:0000313" key="2">
    <source>
        <dbReference type="EMBL" id="AHB80635.1"/>
    </source>
</evidence>
<dbReference type="OrthoDB" id="39497at10239"/>
<reference evidence="2 3" key="1">
    <citation type="journal article" date="2014" name="Nature">
        <title>Viral tagging reveals discrete populations in Synechococcus viral genome sequence space.</title>
        <authorList>
            <person name="Deng L."/>
            <person name="Ignacio Espinoza J.C."/>
            <person name="Gregory A.C."/>
            <person name="Poulos B.T."/>
            <person name="Weitz J.S."/>
            <person name="Hugenholtz P."/>
            <person name="Sullivan M.B."/>
        </authorList>
    </citation>
    <scope>NUCLEOTIDE SEQUENCE [LARGE SCALE GENOMIC DNA]</scope>
</reference>
<dbReference type="KEGG" id="vg:18504797"/>
<accession>V5UTF6</accession>
<feature type="transmembrane region" description="Helical" evidence="1">
    <location>
        <begin position="7"/>
        <end position="29"/>
    </location>
</feature>
<dbReference type="RefSeq" id="YP_009008355.1">
    <property type="nucleotide sequence ID" value="NC_023587.1"/>
</dbReference>
<keyword evidence="1" id="KW-1133">Transmembrane helix</keyword>
<sequence>MKKVFEVIFHPVTVLNLTFVGTLGLIQFVHTKAHLNLETDVHGHVHRALRKNPELARSACYELD</sequence>
<dbReference type="GeneID" id="18504797"/>
<gene>
    <name evidence="2" type="ORF">S-MbCM7_221</name>
</gene>